<dbReference type="NCBIfam" id="NF033547">
    <property type="entry name" value="transpos_IS1595"/>
    <property type="match status" value="1"/>
</dbReference>
<keyword evidence="4" id="KW-1185">Reference proteome</keyword>
<dbReference type="Pfam" id="PF12762">
    <property type="entry name" value="DDE_Tnp_IS1595"/>
    <property type="match status" value="1"/>
</dbReference>
<evidence type="ECO:0000313" key="4">
    <source>
        <dbReference type="Proteomes" id="UP000245252"/>
    </source>
</evidence>
<protein>
    <submittedName>
        <fullName evidence="3">IS1595 family transposase</fullName>
    </submittedName>
</protein>
<dbReference type="InterPro" id="IPR024445">
    <property type="entry name" value="Tnp_ISXO2-like"/>
</dbReference>
<evidence type="ECO:0000259" key="2">
    <source>
        <dbReference type="SMART" id="SM01126"/>
    </source>
</evidence>
<feature type="domain" description="ISXO2-like transposase" evidence="2">
    <location>
        <begin position="92"/>
        <end position="248"/>
    </location>
</feature>
<dbReference type="InterPro" id="IPR053164">
    <property type="entry name" value="IS1016-like_transposase"/>
</dbReference>
<reference evidence="3 4" key="1">
    <citation type="submission" date="2018-05" db="EMBL/GenBank/DDBJ databases">
        <title>The draft genome of strain NS-104.</title>
        <authorList>
            <person name="Hang P."/>
            <person name="Jiang J."/>
        </authorList>
    </citation>
    <scope>NUCLEOTIDE SEQUENCE [LARGE SCALE GENOMIC DNA]</scope>
    <source>
        <strain evidence="3 4">NS-104</strain>
    </source>
</reference>
<gene>
    <name evidence="3" type="ORF">DEM27_03035</name>
</gene>
<proteinExistence type="predicted"/>
<dbReference type="PANTHER" id="PTHR47163:SF2">
    <property type="entry name" value="SI:DKEY-17M8.2"/>
    <property type="match status" value="1"/>
</dbReference>
<feature type="compositionally biased region" description="Basic and acidic residues" evidence="1">
    <location>
        <begin position="108"/>
        <end position="124"/>
    </location>
</feature>
<dbReference type="AlphaFoldDB" id="A0A2U2DY82"/>
<dbReference type="PANTHER" id="PTHR47163">
    <property type="entry name" value="DDE_TNP_IS1595 DOMAIN-CONTAINING PROTEIN"/>
    <property type="match status" value="1"/>
</dbReference>
<evidence type="ECO:0000256" key="1">
    <source>
        <dbReference type="SAM" id="MobiDB-lite"/>
    </source>
</evidence>
<evidence type="ECO:0000313" key="3">
    <source>
        <dbReference type="EMBL" id="PWE58169.1"/>
    </source>
</evidence>
<name>A0A2U2DY82_9HYPH</name>
<dbReference type="Proteomes" id="UP000245252">
    <property type="component" value="Unassembled WGS sequence"/>
</dbReference>
<accession>A0A2U2DY82</accession>
<sequence length="296" mass="34926">MRCGHRSCWEIRRKRFKCQACRREFSVTTGTVFAFRKMPFLDILTALWFSVNSVKGKSALQLSRELGVQYKTAWVILMKMREAISSRRLDMMLEGEIHIDGKYAGGHIKPENRKEDRVDRRRAENQNNKRLTILTMREKSPFGRGRERTLTRVIRSEDSNEAWEMVRKHVRKGSRLHADEHFSYDDLEGLQELHRVNHSEEYQAKGGVNTNHVESFFSRIQRAYVGIHHRFSVRYFDWYAAEMAWREDNRRVDNGMLLWGMIYKGLSRPTSRNLCGYWQGNHPPDLVWKGGESPDA</sequence>
<feature type="region of interest" description="Disordered" evidence="1">
    <location>
        <begin position="104"/>
        <end position="125"/>
    </location>
</feature>
<dbReference type="SMART" id="SM01126">
    <property type="entry name" value="DDE_Tnp_IS1595"/>
    <property type="match status" value="1"/>
</dbReference>
<dbReference type="EMBL" id="QFBC01000001">
    <property type="protein sequence ID" value="PWE58169.1"/>
    <property type="molecule type" value="Genomic_DNA"/>
</dbReference>
<organism evidence="3 4">
    <name type="scientific">Metarhizobium album</name>
    <dbReference type="NCBI Taxonomy" id="2182425"/>
    <lineage>
        <taxon>Bacteria</taxon>
        <taxon>Pseudomonadati</taxon>
        <taxon>Pseudomonadota</taxon>
        <taxon>Alphaproteobacteria</taxon>
        <taxon>Hyphomicrobiales</taxon>
        <taxon>Rhizobiaceae</taxon>
        <taxon>Metarhizobium</taxon>
    </lineage>
</organism>
<comment type="caution">
    <text evidence="3">The sequence shown here is derived from an EMBL/GenBank/DDBJ whole genome shotgun (WGS) entry which is preliminary data.</text>
</comment>